<sequence>MKPKLSPKNNLALNKVPVNRLLFLIIFFTVGLSVSVFKK</sequence>
<feature type="transmembrane region" description="Helical" evidence="1">
    <location>
        <begin position="20"/>
        <end position="37"/>
    </location>
</feature>
<dbReference type="EMBL" id="JH393257">
    <property type="protein sequence ID" value="EHJ93521.1"/>
    <property type="molecule type" value="Genomic_DNA"/>
</dbReference>
<dbReference type="AlphaFoldDB" id="A0A7U9C5H6"/>
<protein>
    <submittedName>
        <fullName evidence="2">Uncharacterized protein</fullName>
    </submittedName>
</protein>
<evidence type="ECO:0000313" key="3">
    <source>
        <dbReference type="Proteomes" id="UP000005756"/>
    </source>
</evidence>
<accession>A0A7U9C5H6</accession>
<name>A0A7U9C5H6_9GAMM</name>
<keyword evidence="1" id="KW-1133">Transmembrane helix</keyword>
<dbReference type="Proteomes" id="UP000005756">
    <property type="component" value="Unassembled WGS sequence"/>
</dbReference>
<organism evidence="2 3">
    <name type="scientific">Vreelandella boliviensis LC1</name>
    <dbReference type="NCBI Taxonomy" id="1072583"/>
    <lineage>
        <taxon>Bacteria</taxon>
        <taxon>Pseudomonadati</taxon>
        <taxon>Pseudomonadota</taxon>
        <taxon>Gammaproteobacteria</taxon>
        <taxon>Oceanospirillales</taxon>
        <taxon>Halomonadaceae</taxon>
        <taxon>Vreelandella</taxon>
    </lineage>
</organism>
<keyword evidence="1" id="KW-0472">Membrane</keyword>
<gene>
    <name evidence="2" type="ORF">KUC_0468</name>
</gene>
<proteinExistence type="predicted"/>
<keyword evidence="1" id="KW-0812">Transmembrane</keyword>
<evidence type="ECO:0000256" key="1">
    <source>
        <dbReference type="SAM" id="Phobius"/>
    </source>
</evidence>
<reference evidence="2 3" key="1">
    <citation type="submission" date="2011-10" db="EMBL/GenBank/DDBJ databases">
        <authorList>
            <person name="Quillaguamn J."/>
            <person name="Guzmn D."/>
            <person name="Balderrama-Subieta A."/>
            <person name="Cardona-Ortuo C."/>
            <person name="Guevara-Martnez M."/>
            <person name="Callisaya-Quispe N."/>
        </authorList>
    </citation>
    <scope>NUCLEOTIDE SEQUENCE [LARGE SCALE GENOMIC DNA]</scope>
    <source>
        <strain evidence="2 3">LC1</strain>
    </source>
</reference>
<evidence type="ECO:0000313" key="2">
    <source>
        <dbReference type="EMBL" id="EHJ93521.1"/>
    </source>
</evidence>